<comment type="function">
    <text evidence="2">Acts as component of the GARP complex that is involved in retrograde transport from early and late endosomes to the trans-Golgi network (TGN).</text>
</comment>
<evidence type="ECO:0000313" key="3">
    <source>
        <dbReference type="EMBL" id="PRT54134.1"/>
    </source>
</evidence>
<proteinExistence type="inferred from homology"/>
<dbReference type="Pfam" id="PF08700">
    <property type="entry name" value="VPS51_Exo84_N"/>
    <property type="match status" value="1"/>
</dbReference>
<dbReference type="PANTHER" id="PTHR15954">
    <property type="entry name" value="VACUOLAR PROTEIN SORTING-ASSOCIATED PROTEIN 51 HOMOLOG"/>
    <property type="match status" value="1"/>
</dbReference>
<keyword evidence="2" id="KW-0333">Golgi apparatus</keyword>
<gene>
    <name evidence="3" type="ORF">B9G98_01754</name>
</gene>
<evidence type="ECO:0000256" key="2">
    <source>
        <dbReference type="RuleBase" id="RU368010"/>
    </source>
</evidence>
<comment type="caution">
    <text evidence="3">The sequence shown here is derived from an EMBL/GenBank/DDBJ whole genome shotgun (WGS) entry which is preliminary data.</text>
</comment>
<evidence type="ECO:0000256" key="1">
    <source>
        <dbReference type="ARBA" id="ARBA00006080"/>
    </source>
</evidence>
<accession>A0A2T0FGM5</accession>
<dbReference type="AlphaFoldDB" id="A0A2T0FGM5"/>
<keyword evidence="2" id="KW-0813">Transport</keyword>
<comment type="subunit">
    <text evidence="2">Component of the Golgi-associated retrograde protein (GARP) complex.</text>
</comment>
<dbReference type="GO" id="GO:0007030">
    <property type="term" value="P:Golgi organization"/>
    <property type="evidence" value="ECO:0007669"/>
    <property type="project" value="UniProtKB-UniRule"/>
</dbReference>
<dbReference type="GO" id="GO:0000938">
    <property type="term" value="C:GARP complex"/>
    <property type="evidence" value="ECO:0007669"/>
    <property type="project" value="UniProtKB-UniRule"/>
</dbReference>
<comment type="similarity">
    <text evidence="1 2">Belongs to the VPS51 family.</text>
</comment>
<evidence type="ECO:0000313" key="4">
    <source>
        <dbReference type="Proteomes" id="UP000238350"/>
    </source>
</evidence>
<dbReference type="EMBL" id="NDIQ01000001">
    <property type="protein sequence ID" value="PRT54134.1"/>
    <property type="molecule type" value="Genomic_DNA"/>
</dbReference>
<dbReference type="GO" id="GO:0016020">
    <property type="term" value="C:membrane"/>
    <property type="evidence" value="ECO:0007669"/>
    <property type="project" value="TreeGrafter"/>
</dbReference>
<dbReference type="OrthoDB" id="203678at2759"/>
<dbReference type="STRING" id="45607.A0A2T0FGM5"/>
<sequence>MSGDGARKALRDFYKIEEEAEINIDTHHELSLNHLDTPGLDPKQYVSELLASSSLAELAKTAANLEHEINALDSEQKSLVYNNYKKLIHASETLNYIAGNGPRQGLENLVPLFDEIAQQISKDRPQPPITDFAAKYDEYTKKYGPLAASSQPSP</sequence>
<dbReference type="Proteomes" id="UP000238350">
    <property type="component" value="Unassembled WGS sequence"/>
</dbReference>
<dbReference type="GO" id="GO:0042147">
    <property type="term" value="P:retrograde transport, endosome to Golgi"/>
    <property type="evidence" value="ECO:0007669"/>
    <property type="project" value="UniProtKB-UniRule"/>
</dbReference>
<dbReference type="GO" id="GO:1990745">
    <property type="term" value="C:EARP complex"/>
    <property type="evidence" value="ECO:0007669"/>
    <property type="project" value="TreeGrafter"/>
</dbReference>
<dbReference type="PANTHER" id="PTHR15954:SF4">
    <property type="entry name" value="VACUOLAR PROTEIN SORTING-ASSOCIATED PROTEIN 51 HOMOLOG"/>
    <property type="match status" value="1"/>
</dbReference>
<dbReference type="GO" id="GO:0005829">
    <property type="term" value="C:cytosol"/>
    <property type="evidence" value="ECO:0007669"/>
    <property type="project" value="GOC"/>
</dbReference>
<protein>
    <recommendedName>
        <fullName evidence="2">Vacuolar protein sorting-associated protein 51 homolog</fullName>
    </recommendedName>
</protein>
<dbReference type="GO" id="GO:0006869">
    <property type="term" value="P:lipid transport"/>
    <property type="evidence" value="ECO:0007669"/>
    <property type="project" value="UniProtKB-UniRule"/>
</dbReference>
<dbReference type="GeneID" id="36515503"/>
<keyword evidence="2" id="KW-0653">Protein transport</keyword>
<keyword evidence="2" id="KW-0445">Lipid transport</keyword>
<dbReference type="GO" id="GO:0048193">
    <property type="term" value="P:Golgi vesicle transport"/>
    <property type="evidence" value="ECO:0007669"/>
    <property type="project" value="TreeGrafter"/>
</dbReference>
<dbReference type="RefSeq" id="XP_024664080.1">
    <property type="nucleotide sequence ID" value="XM_024808312.1"/>
</dbReference>
<dbReference type="InterPro" id="IPR014812">
    <property type="entry name" value="Vps51"/>
</dbReference>
<reference evidence="3 4" key="1">
    <citation type="submission" date="2017-04" db="EMBL/GenBank/DDBJ databases">
        <title>Genome sequencing of [Candida] sorbophila.</title>
        <authorList>
            <person name="Ahn J.O."/>
        </authorList>
    </citation>
    <scope>NUCLEOTIDE SEQUENCE [LARGE SCALE GENOMIC DNA]</scope>
    <source>
        <strain evidence="3 4">DS02</strain>
    </source>
</reference>
<name>A0A2T0FGM5_9ASCO</name>
<dbReference type="GO" id="GO:0015031">
    <property type="term" value="P:protein transport"/>
    <property type="evidence" value="ECO:0007669"/>
    <property type="project" value="UniProtKB-UniRule"/>
</dbReference>
<keyword evidence="4" id="KW-1185">Reference proteome</keyword>
<comment type="subcellular location">
    <subcellularLocation>
        <location evidence="2">Golgi apparatus</location>
        <location evidence="2">trans-Golgi network</location>
    </subcellularLocation>
</comment>
<organism evidence="3 4">
    <name type="scientific">Wickerhamiella sorbophila</name>
    <dbReference type="NCBI Taxonomy" id="45607"/>
    <lineage>
        <taxon>Eukaryota</taxon>
        <taxon>Fungi</taxon>
        <taxon>Dikarya</taxon>
        <taxon>Ascomycota</taxon>
        <taxon>Saccharomycotina</taxon>
        <taxon>Dipodascomycetes</taxon>
        <taxon>Dipodascales</taxon>
        <taxon>Trichomonascaceae</taxon>
        <taxon>Wickerhamiella</taxon>
    </lineage>
</organism>
<dbReference type="GO" id="GO:0032456">
    <property type="term" value="P:endocytic recycling"/>
    <property type="evidence" value="ECO:0007669"/>
    <property type="project" value="TreeGrafter"/>
</dbReference>